<reference evidence="3 4" key="1">
    <citation type="submission" date="2024-04" db="EMBL/GenBank/DDBJ databases">
        <authorList>
            <consortium name="Genoscope - CEA"/>
            <person name="William W."/>
        </authorList>
    </citation>
    <scope>NUCLEOTIDE SEQUENCE [LARGE SCALE GENOMIC DNA]</scope>
</reference>
<keyword evidence="2" id="KW-0812">Transmembrane</keyword>
<name>A0AAV2HJJ7_LYMST</name>
<comment type="caution">
    <text evidence="3">The sequence shown here is derived from an EMBL/GenBank/DDBJ whole genome shotgun (WGS) entry which is preliminary data.</text>
</comment>
<dbReference type="AlphaFoldDB" id="A0AAV2HJJ7"/>
<evidence type="ECO:0000313" key="3">
    <source>
        <dbReference type="EMBL" id="CAL1532207.1"/>
    </source>
</evidence>
<keyword evidence="4" id="KW-1185">Reference proteome</keyword>
<evidence type="ECO:0000256" key="1">
    <source>
        <dbReference type="SAM" id="MobiDB-lite"/>
    </source>
</evidence>
<sequence length="286" mass="32168">MSDPGPIEVEEFILIPLNYTLIPSARSAVIEFKFGDTIKGRIATGFLSSVSSCSTNKPQFKTYLLFYKSPVTCHMDLNFSCQSWTNGCLCAQKSKFTAEVNITYRTSVEFEKRSFRTIITESNNAQFEGDWQHFPKINEPGQNDTDLKLDTNIPCKKLVHSLTVRTHEGEVTKETLWHYQLGLGITIAAVFILSISLIKICRQVKILKDQLINFGYKDTESGPQDVSQDVNKRPQKRLNLTHATKPEDKDDHSENDRGFATVMTLPPGDAAKGGDDIVTSIRLKEI</sequence>
<evidence type="ECO:0000313" key="4">
    <source>
        <dbReference type="Proteomes" id="UP001497497"/>
    </source>
</evidence>
<evidence type="ECO:0000256" key="2">
    <source>
        <dbReference type="SAM" id="Phobius"/>
    </source>
</evidence>
<accession>A0AAV2HJJ7</accession>
<protein>
    <submittedName>
        <fullName evidence="3">Uncharacterized protein</fullName>
    </submittedName>
</protein>
<proteinExistence type="predicted"/>
<keyword evidence="2" id="KW-1133">Transmembrane helix</keyword>
<dbReference type="EMBL" id="CAXITT010000109">
    <property type="protein sequence ID" value="CAL1532207.1"/>
    <property type="molecule type" value="Genomic_DNA"/>
</dbReference>
<feature type="transmembrane region" description="Helical" evidence="2">
    <location>
        <begin position="177"/>
        <end position="198"/>
    </location>
</feature>
<dbReference type="Proteomes" id="UP001497497">
    <property type="component" value="Unassembled WGS sequence"/>
</dbReference>
<organism evidence="3 4">
    <name type="scientific">Lymnaea stagnalis</name>
    <name type="common">Great pond snail</name>
    <name type="synonym">Helix stagnalis</name>
    <dbReference type="NCBI Taxonomy" id="6523"/>
    <lineage>
        <taxon>Eukaryota</taxon>
        <taxon>Metazoa</taxon>
        <taxon>Spiralia</taxon>
        <taxon>Lophotrochozoa</taxon>
        <taxon>Mollusca</taxon>
        <taxon>Gastropoda</taxon>
        <taxon>Heterobranchia</taxon>
        <taxon>Euthyneura</taxon>
        <taxon>Panpulmonata</taxon>
        <taxon>Hygrophila</taxon>
        <taxon>Lymnaeoidea</taxon>
        <taxon>Lymnaeidae</taxon>
        <taxon>Lymnaea</taxon>
    </lineage>
</organism>
<gene>
    <name evidence="3" type="ORF">GSLYS_00006286001</name>
</gene>
<keyword evidence="2" id="KW-0472">Membrane</keyword>
<feature type="compositionally biased region" description="Basic and acidic residues" evidence="1">
    <location>
        <begin position="244"/>
        <end position="257"/>
    </location>
</feature>
<feature type="region of interest" description="Disordered" evidence="1">
    <location>
        <begin position="218"/>
        <end position="259"/>
    </location>
</feature>